<keyword evidence="2" id="KW-1185">Reference proteome</keyword>
<gene>
    <name evidence="1" type="primary">RvY_04271-1</name>
    <name evidence="1" type="synonym">RvY_04271.1</name>
    <name evidence="1" type="ORF">RvY_04271</name>
</gene>
<proteinExistence type="predicted"/>
<name>A0A1D1UR31_RAMVA</name>
<evidence type="ECO:0000313" key="1">
    <source>
        <dbReference type="EMBL" id="GAU92154.1"/>
    </source>
</evidence>
<protein>
    <submittedName>
        <fullName evidence="1">Uncharacterized protein</fullName>
    </submittedName>
</protein>
<sequence>MTDDPADICISARGPPTKGQPWAIQYLNFDIVGYFHRSHRTVRWVEVDLHASK</sequence>
<evidence type="ECO:0000313" key="2">
    <source>
        <dbReference type="Proteomes" id="UP000186922"/>
    </source>
</evidence>
<dbReference type="Proteomes" id="UP000186922">
    <property type="component" value="Unassembled WGS sequence"/>
</dbReference>
<reference evidence="1 2" key="1">
    <citation type="journal article" date="2016" name="Nat. Commun.">
        <title>Extremotolerant tardigrade genome and improved radiotolerance of human cultured cells by tardigrade-unique protein.</title>
        <authorList>
            <person name="Hashimoto T."/>
            <person name="Horikawa D.D."/>
            <person name="Saito Y."/>
            <person name="Kuwahara H."/>
            <person name="Kozuka-Hata H."/>
            <person name="Shin-I T."/>
            <person name="Minakuchi Y."/>
            <person name="Ohishi K."/>
            <person name="Motoyama A."/>
            <person name="Aizu T."/>
            <person name="Enomoto A."/>
            <person name="Kondo K."/>
            <person name="Tanaka S."/>
            <person name="Hara Y."/>
            <person name="Koshikawa S."/>
            <person name="Sagara H."/>
            <person name="Miura T."/>
            <person name="Yokobori S."/>
            <person name="Miyagawa K."/>
            <person name="Suzuki Y."/>
            <person name="Kubo T."/>
            <person name="Oyama M."/>
            <person name="Kohara Y."/>
            <person name="Fujiyama A."/>
            <person name="Arakawa K."/>
            <person name="Katayama T."/>
            <person name="Toyoda A."/>
            <person name="Kunieda T."/>
        </authorList>
    </citation>
    <scope>NUCLEOTIDE SEQUENCE [LARGE SCALE GENOMIC DNA]</scope>
    <source>
        <strain evidence="1 2">YOKOZUNA-1</strain>
    </source>
</reference>
<accession>A0A1D1UR31</accession>
<dbReference type="AlphaFoldDB" id="A0A1D1UR31"/>
<organism evidence="1 2">
    <name type="scientific">Ramazzottius varieornatus</name>
    <name type="common">Water bear</name>
    <name type="synonym">Tardigrade</name>
    <dbReference type="NCBI Taxonomy" id="947166"/>
    <lineage>
        <taxon>Eukaryota</taxon>
        <taxon>Metazoa</taxon>
        <taxon>Ecdysozoa</taxon>
        <taxon>Tardigrada</taxon>
        <taxon>Eutardigrada</taxon>
        <taxon>Parachela</taxon>
        <taxon>Hypsibioidea</taxon>
        <taxon>Ramazzottiidae</taxon>
        <taxon>Ramazzottius</taxon>
    </lineage>
</organism>
<dbReference type="EMBL" id="BDGG01000002">
    <property type="protein sequence ID" value="GAU92154.1"/>
    <property type="molecule type" value="Genomic_DNA"/>
</dbReference>
<comment type="caution">
    <text evidence="1">The sequence shown here is derived from an EMBL/GenBank/DDBJ whole genome shotgun (WGS) entry which is preliminary data.</text>
</comment>